<name>A0A1B1KGT6_RHOOP</name>
<feature type="domain" description="RES" evidence="1">
    <location>
        <begin position="1"/>
        <end position="125"/>
    </location>
</feature>
<accession>A0A1B1KGT6</accession>
<evidence type="ECO:0000313" key="2">
    <source>
        <dbReference type="EMBL" id="ANS31814.1"/>
    </source>
</evidence>
<dbReference type="AlphaFoldDB" id="A0A1B1KGT6"/>
<organism evidence="2 3">
    <name type="scientific">Rhodococcus opacus</name>
    <name type="common">Nocardia opaca</name>
    <dbReference type="NCBI Taxonomy" id="37919"/>
    <lineage>
        <taxon>Bacteria</taxon>
        <taxon>Bacillati</taxon>
        <taxon>Actinomycetota</taxon>
        <taxon>Actinomycetes</taxon>
        <taxon>Mycobacteriales</taxon>
        <taxon>Nocardiaceae</taxon>
        <taxon>Rhodococcus</taxon>
    </lineage>
</organism>
<proteinExistence type="predicted"/>
<protein>
    <recommendedName>
        <fullName evidence="1">RES domain-containing protein</fullName>
    </recommendedName>
</protein>
<sequence>MFYGAEDMETTFAEIDYSSCRYATVGRFQTTRDLVILDLSEVSYYPSIFDPDERDDYHAADFLRGFAEEIARPLVAGEDYLPTQQVVSEGIQRFTTEPVDGIRYKSAKHPDQFNYVLFFENADCGDRGTEDEIVLQLDPDSVQVGVDLISR</sequence>
<dbReference type="Pfam" id="PF08808">
    <property type="entry name" value="RES"/>
    <property type="match status" value="1"/>
</dbReference>
<geneLocation type="plasmid" evidence="3">
    <name>pr1cp1</name>
</geneLocation>
<evidence type="ECO:0000313" key="3">
    <source>
        <dbReference type="Proteomes" id="UP000186108"/>
    </source>
</evidence>
<evidence type="ECO:0000259" key="1">
    <source>
        <dbReference type="Pfam" id="PF08808"/>
    </source>
</evidence>
<dbReference type="InterPro" id="IPR014914">
    <property type="entry name" value="RES_dom"/>
</dbReference>
<keyword evidence="2" id="KW-0614">Plasmid</keyword>
<dbReference type="EMBL" id="CP009112">
    <property type="protein sequence ID" value="ANS31814.1"/>
    <property type="molecule type" value="Genomic_DNA"/>
</dbReference>
<gene>
    <name evidence="2" type="ORF">R1CP_36040</name>
</gene>
<dbReference type="Proteomes" id="UP000186108">
    <property type="component" value="Plasmid pR1CP1"/>
</dbReference>
<reference evidence="2 3" key="1">
    <citation type="submission" date="2014-07" db="EMBL/GenBank/DDBJ databases">
        <authorList>
            <person name="Zhang J.E."/>
            <person name="Yang H."/>
            <person name="Guo J."/>
            <person name="Deng Z."/>
            <person name="Luo H."/>
            <person name="Luo M."/>
            <person name="Zhao B."/>
        </authorList>
    </citation>
    <scope>NUCLEOTIDE SEQUENCE [LARGE SCALE GENOMIC DNA]</scope>
    <source>
        <strain evidence="2 3">1CP</strain>
        <plasmid evidence="3">Plasmid pr1cp1</plasmid>
    </source>
</reference>